<feature type="region of interest" description="Disordered" evidence="1">
    <location>
        <begin position="65"/>
        <end position="151"/>
    </location>
</feature>
<protein>
    <submittedName>
        <fullName evidence="3">Uncharacterized protein</fullName>
    </submittedName>
</protein>
<dbReference type="OrthoDB" id="3265603at2759"/>
<organism evidence="3 4">
    <name type="scientific">Coprinopsis marcescibilis</name>
    <name type="common">Agaric fungus</name>
    <name type="synonym">Psathyrella marcescibilis</name>
    <dbReference type="NCBI Taxonomy" id="230819"/>
    <lineage>
        <taxon>Eukaryota</taxon>
        <taxon>Fungi</taxon>
        <taxon>Dikarya</taxon>
        <taxon>Basidiomycota</taxon>
        <taxon>Agaricomycotina</taxon>
        <taxon>Agaricomycetes</taxon>
        <taxon>Agaricomycetidae</taxon>
        <taxon>Agaricales</taxon>
        <taxon>Agaricineae</taxon>
        <taxon>Psathyrellaceae</taxon>
        <taxon>Coprinopsis</taxon>
    </lineage>
</organism>
<dbReference type="Proteomes" id="UP000307440">
    <property type="component" value="Unassembled WGS sequence"/>
</dbReference>
<feature type="compositionally biased region" description="Polar residues" evidence="1">
    <location>
        <begin position="136"/>
        <end position="151"/>
    </location>
</feature>
<evidence type="ECO:0000313" key="4">
    <source>
        <dbReference type="Proteomes" id="UP000307440"/>
    </source>
</evidence>
<reference evidence="3 4" key="1">
    <citation type="journal article" date="2019" name="Nat. Ecol. Evol.">
        <title>Megaphylogeny resolves global patterns of mushroom evolution.</title>
        <authorList>
            <person name="Varga T."/>
            <person name="Krizsan K."/>
            <person name="Foldi C."/>
            <person name="Dima B."/>
            <person name="Sanchez-Garcia M."/>
            <person name="Sanchez-Ramirez S."/>
            <person name="Szollosi G.J."/>
            <person name="Szarkandi J.G."/>
            <person name="Papp V."/>
            <person name="Albert L."/>
            <person name="Andreopoulos W."/>
            <person name="Angelini C."/>
            <person name="Antonin V."/>
            <person name="Barry K.W."/>
            <person name="Bougher N.L."/>
            <person name="Buchanan P."/>
            <person name="Buyck B."/>
            <person name="Bense V."/>
            <person name="Catcheside P."/>
            <person name="Chovatia M."/>
            <person name="Cooper J."/>
            <person name="Damon W."/>
            <person name="Desjardin D."/>
            <person name="Finy P."/>
            <person name="Geml J."/>
            <person name="Haridas S."/>
            <person name="Hughes K."/>
            <person name="Justo A."/>
            <person name="Karasinski D."/>
            <person name="Kautmanova I."/>
            <person name="Kiss B."/>
            <person name="Kocsube S."/>
            <person name="Kotiranta H."/>
            <person name="LaButti K.M."/>
            <person name="Lechner B.E."/>
            <person name="Liimatainen K."/>
            <person name="Lipzen A."/>
            <person name="Lukacs Z."/>
            <person name="Mihaltcheva S."/>
            <person name="Morgado L.N."/>
            <person name="Niskanen T."/>
            <person name="Noordeloos M.E."/>
            <person name="Ohm R.A."/>
            <person name="Ortiz-Santana B."/>
            <person name="Ovrebo C."/>
            <person name="Racz N."/>
            <person name="Riley R."/>
            <person name="Savchenko A."/>
            <person name="Shiryaev A."/>
            <person name="Soop K."/>
            <person name="Spirin V."/>
            <person name="Szebenyi C."/>
            <person name="Tomsovsky M."/>
            <person name="Tulloss R.E."/>
            <person name="Uehling J."/>
            <person name="Grigoriev I.V."/>
            <person name="Vagvolgyi C."/>
            <person name="Papp T."/>
            <person name="Martin F.M."/>
            <person name="Miettinen O."/>
            <person name="Hibbett D.S."/>
            <person name="Nagy L.G."/>
        </authorList>
    </citation>
    <scope>NUCLEOTIDE SEQUENCE [LARGE SCALE GENOMIC DNA]</scope>
    <source>
        <strain evidence="3 4">CBS 121175</strain>
    </source>
</reference>
<keyword evidence="4" id="KW-1185">Reference proteome</keyword>
<keyword evidence="2" id="KW-0472">Membrane</keyword>
<sequence>MLLYARDAPIPAGHASLASREVPKLDGSPSAFIALVVILALVIFITGAAVLYLIWDEKLSKNDRSSRVQRYRSSGKDDDGGSPRKPRWIPSLFQWNRSHSSSQATVTKKNSIGGWLRSSEPNPSSDPLSIAEEQPPTGTTTPVNGQMSETSPARLSVISVAETAHKILQPIPISRDRVSSILSERSRTVSFGSTLPSHHDHSSNPRTQHSIPSIVEHLSPPSVMSSPSPSTSPGLLGTPSAEELALIYPNGRGRPFATQSGTSITLERGTRFMEDL</sequence>
<evidence type="ECO:0000256" key="1">
    <source>
        <dbReference type="SAM" id="MobiDB-lite"/>
    </source>
</evidence>
<evidence type="ECO:0000313" key="3">
    <source>
        <dbReference type="EMBL" id="TFK25754.1"/>
    </source>
</evidence>
<keyword evidence="2" id="KW-1133">Transmembrane helix</keyword>
<name>A0A5C3KZC6_COPMA</name>
<feature type="transmembrane region" description="Helical" evidence="2">
    <location>
        <begin position="31"/>
        <end position="55"/>
    </location>
</feature>
<dbReference type="EMBL" id="ML210182">
    <property type="protein sequence ID" value="TFK25754.1"/>
    <property type="molecule type" value="Genomic_DNA"/>
</dbReference>
<dbReference type="AlphaFoldDB" id="A0A5C3KZC6"/>
<accession>A0A5C3KZC6</accession>
<feature type="region of interest" description="Disordered" evidence="1">
    <location>
        <begin position="217"/>
        <end position="236"/>
    </location>
</feature>
<gene>
    <name evidence="3" type="ORF">FA15DRAFT_686789</name>
</gene>
<proteinExistence type="predicted"/>
<keyword evidence="2" id="KW-0812">Transmembrane</keyword>
<feature type="compositionally biased region" description="Low complexity" evidence="1">
    <location>
        <begin position="219"/>
        <end position="236"/>
    </location>
</feature>
<evidence type="ECO:0000256" key="2">
    <source>
        <dbReference type="SAM" id="Phobius"/>
    </source>
</evidence>
<feature type="compositionally biased region" description="Polar residues" evidence="1">
    <location>
        <begin position="93"/>
        <end position="110"/>
    </location>
</feature>